<dbReference type="PROSITE" id="PS00674">
    <property type="entry name" value="AAA"/>
    <property type="match status" value="1"/>
</dbReference>
<dbReference type="SUPFAM" id="SSF52540">
    <property type="entry name" value="P-loop containing nucleoside triphosphate hydrolases"/>
    <property type="match status" value="2"/>
</dbReference>
<dbReference type="GeneID" id="70289744"/>
<dbReference type="InterPro" id="IPR041569">
    <property type="entry name" value="AAA_lid_3"/>
</dbReference>
<dbReference type="GO" id="GO:0005737">
    <property type="term" value="C:cytoplasm"/>
    <property type="evidence" value="ECO:0007669"/>
    <property type="project" value="TreeGrafter"/>
</dbReference>
<organism evidence="5 6">
    <name type="scientific">Emericellopsis atlantica</name>
    <dbReference type="NCBI Taxonomy" id="2614577"/>
    <lineage>
        <taxon>Eukaryota</taxon>
        <taxon>Fungi</taxon>
        <taxon>Dikarya</taxon>
        <taxon>Ascomycota</taxon>
        <taxon>Pezizomycotina</taxon>
        <taxon>Sordariomycetes</taxon>
        <taxon>Hypocreomycetidae</taxon>
        <taxon>Hypocreales</taxon>
        <taxon>Bionectriaceae</taxon>
        <taxon>Emericellopsis</taxon>
    </lineage>
</organism>
<evidence type="ECO:0000259" key="4">
    <source>
        <dbReference type="SMART" id="SM00382"/>
    </source>
</evidence>
<evidence type="ECO:0000256" key="3">
    <source>
        <dbReference type="ARBA" id="ARBA00023054"/>
    </source>
</evidence>
<dbReference type="OrthoDB" id="27435at2759"/>
<reference evidence="5" key="1">
    <citation type="journal article" date="2021" name="IMA Fungus">
        <title>Genomic characterization of three marine fungi, including Emericellopsis atlantica sp. nov. with signatures of a generalist lifestyle and marine biomass degradation.</title>
        <authorList>
            <person name="Hagestad O.C."/>
            <person name="Hou L."/>
            <person name="Andersen J.H."/>
            <person name="Hansen E.H."/>
            <person name="Altermark B."/>
            <person name="Li C."/>
            <person name="Kuhnert E."/>
            <person name="Cox R.J."/>
            <person name="Crous P.W."/>
            <person name="Spatafora J.W."/>
            <person name="Lail K."/>
            <person name="Amirebrahimi M."/>
            <person name="Lipzen A."/>
            <person name="Pangilinan J."/>
            <person name="Andreopoulos W."/>
            <person name="Hayes R.D."/>
            <person name="Ng V."/>
            <person name="Grigoriev I.V."/>
            <person name="Jackson S.A."/>
            <person name="Sutton T.D.S."/>
            <person name="Dobson A.D.W."/>
            <person name="Rama T."/>
        </authorList>
    </citation>
    <scope>NUCLEOTIDE SEQUENCE</scope>
    <source>
        <strain evidence="5">TS7</strain>
    </source>
</reference>
<dbReference type="EMBL" id="MU251242">
    <property type="protein sequence ID" value="KAG9259193.1"/>
    <property type="molecule type" value="Genomic_DNA"/>
</dbReference>
<gene>
    <name evidence="5" type="ORF">F5Z01DRAFT_29490</name>
</gene>
<keyword evidence="6" id="KW-1185">Reference proteome</keyword>
<keyword evidence="3" id="KW-0175">Coiled coil</keyword>
<dbReference type="SMART" id="SM00382">
    <property type="entry name" value="AAA"/>
    <property type="match status" value="2"/>
</dbReference>
<keyword evidence="5" id="KW-0378">Hydrolase</keyword>
<dbReference type="InterPro" id="IPR003960">
    <property type="entry name" value="ATPase_AAA_CS"/>
</dbReference>
<dbReference type="InterPro" id="IPR003959">
    <property type="entry name" value="ATPase_AAA_core"/>
</dbReference>
<dbReference type="PANTHER" id="PTHR23077:SF27">
    <property type="entry name" value="ATPASE FAMILY GENE 2 PROTEIN HOMOLOG A"/>
    <property type="match status" value="1"/>
</dbReference>
<dbReference type="Proteomes" id="UP000887229">
    <property type="component" value="Unassembled WGS sequence"/>
</dbReference>
<dbReference type="InterPro" id="IPR050168">
    <property type="entry name" value="AAA_ATPase_domain"/>
</dbReference>
<evidence type="ECO:0000313" key="6">
    <source>
        <dbReference type="Proteomes" id="UP000887229"/>
    </source>
</evidence>
<accession>A0A9P7ZVP7</accession>
<dbReference type="RefSeq" id="XP_046123117.1">
    <property type="nucleotide sequence ID" value="XM_046258841.1"/>
</dbReference>
<proteinExistence type="predicted"/>
<dbReference type="FunFam" id="3.40.50.300:FF:001025">
    <property type="entry name" value="ATPase family, AAA domain-containing 2B"/>
    <property type="match status" value="1"/>
</dbReference>
<evidence type="ECO:0000256" key="1">
    <source>
        <dbReference type="ARBA" id="ARBA00022741"/>
    </source>
</evidence>
<name>A0A9P7ZVP7_9HYPO</name>
<protein>
    <submittedName>
        <fullName evidence="5">P-loop containing nucleoside triphosphate hydrolase protein</fullName>
    </submittedName>
</protein>
<dbReference type="Pfam" id="PF00004">
    <property type="entry name" value="AAA"/>
    <property type="match status" value="2"/>
</dbReference>
<keyword evidence="2" id="KW-0067">ATP-binding</keyword>
<dbReference type="AlphaFoldDB" id="A0A9P7ZVP7"/>
<dbReference type="InterPro" id="IPR027417">
    <property type="entry name" value="P-loop_NTPase"/>
</dbReference>
<dbReference type="GO" id="GO:0005524">
    <property type="term" value="F:ATP binding"/>
    <property type="evidence" value="ECO:0007669"/>
    <property type="project" value="UniProtKB-KW"/>
</dbReference>
<evidence type="ECO:0000313" key="5">
    <source>
        <dbReference type="EMBL" id="KAG9259193.1"/>
    </source>
</evidence>
<dbReference type="GO" id="GO:0016887">
    <property type="term" value="F:ATP hydrolysis activity"/>
    <property type="evidence" value="ECO:0007669"/>
    <property type="project" value="InterPro"/>
</dbReference>
<dbReference type="InterPro" id="IPR003593">
    <property type="entry name" value="AAA+_ATPase"/>
</dbReference>
<comment type="caution">
    <text evidence="5">The sequence shown here is derived from an EMBL/GenBank/DDBJ whole genome shotgun (WGS) entry which is preliminary data.</text>
</comment>
<keyword evidence="1" id="KW-0547">Nucleotide-binding</keyword>
<feature type="domain" description="AAA+ ATPase" evidence="4">
    <location>
        <begin position="514"/>
        <end position="653"/>
    </location>
</feature>
<feature type="domain" description="AAA+ ATPase" evidence="4">
    <location>
        <begin position="242"/>
        <end position="376"/>
    </location>
</feature>
<dbReference type="PANTHER" id="PTHR23077">
    <property type="entry name" value="AAA-FAMILY ATPASE"/>
    <property type="match status" value="1"/>
</dbReference>
<dbReference type="Gene3D" id="1.10.8.60">
    <property type="match status" value="2"/>
</dbReference>
<dbReference type="Gene3D" id="3.40.50.300">
    <property type="entry name" value="P-loop containing nucleotide triphosphate hydrolases"/>
    <property type="match status" value="2"/>
</dbReference>
<evidence type="ECO:0000256" key="2">
    <source>
        <dbReference type="ARBA" id="ARBA00022840"/>
    </source>
</evidence>
<dbReference type="Pfam" id="PF17862">
    <property type="entry name" value="AAA_lid_3"/>
    <property type="match status" value="1"/>
</dbReference>
<sequence>MPPTKIVEAKVRPLANQSLEKASLQGAARLYVNRDALIALTGSLDNGKPCFVAKADGDVPLKREGSLWVLTDKNISPNVVMMSRAFQEATGFKIGDAVQITTPEGKTEVEDAEEIVVQDTTEDDEDGSDWKYPPSWESTIAGLLNKAGEVFPGMTLEANASKLRRTFKVLSANSRRTSIARFQTGSTTIRIVKQDVVEADHADQPRGDLSIAPVPGMATQTKHINNFLSNFSRQLTFPNARRSCGYVIHGGHGTGRTFILERIAETNWGKVHWIKPSDKLAAIREIFKQAQTQQPSMVLVDDFEKLIPSDRQNRDAIIETLADELDDLSARTRTLKALPQLVIVVTCTDYYTDIPVELQNITRLRANVALPIPRAPERLEILKYHDPPMHPAQKEACLEEIANKTHAYNCKDLSYIVSDAMALRETALAQEQPNGQPDADGPNDIQANHYVTREDMLTAQRGIRPAAMRDINLQPPIVHWTDVGGQEEVKKRLSHMIRLTKNTDPKVRAFLPKPPKGLLLYGPPGCSKTLSAQAMATEASFNFFAVKAAELLNMYVGESERAVRDLFQRARAASPSIIFFDEIDSMGGTRAGPGAAKTAGGVNMLTSLLTEMDGFESLEGVLILAATNRPDAMDPALLRPGRFDHIVYVGPPEQTAREAVFNVHLRGKTLAPDVDIAELARRAEGYSGAEIASICSKTAEEVHRKYLDGEGELEISMDGLLAAMAQQSKGITKDMIDGYERWAQRFKSK</sequence>